<proteinExistence type="inferred from homology"/>
<sequence>MTNISIKVKDVSKIYKLYDKQIDRLKEALGKRKEYHKKHYALSNINFEIKKGQTVGIIGKNGSGKSTILKIITGVLKQTTGDVFISGRISALLELGAGFNMEYTGIENIYLNGTMIGFTRQEIDDRLEDIINFADIGDFINQPVKTYSSGMFVRLAFAVAINIDPEILIVDEALSVGDVFFQSKCFRKFEDFKKLGKTILMVSHDLSSIAKYCDKVILLDSGKKVAEGKPKEIIDMYKKILVNQLDAGKEKQQKVENNQIEGKWNDSLIVNPDKVEYGSKLAEIIDFAIIDEYNNITNNLMKYSEFKVKMKVRFGEEIEEPIFAFTIKDLKGTEITGTNTMLEKVNISIIKAGEIKEITFTQKMNLQGGEYLLALGCTGFRNGEFTVYHRLYDICNISVISHKNTVGYYDMGCMVEVL</sequence>
<accession>A0A1V4IJ50</accession>
<organism evidence="6 7">
    <name type="scientific">Clostridium chromiireducens</name>
    <dbReference type="NCBI Taxonomy" id="225345"/>
    <lineage>
        <taxon>Bacteria</taxon>
        <taxon>Bacillati</taxon>
        <taxon>Bacillota</taxon>
        <taxon>Clostridia</taxon>
        <taxon>Eubacteriales</taxon>
        <taxon>Clostridiaceae</taxon>
        <taxon>Clostridium</taxon>
    </lineage>
</organism>
<keyword evidence="2" id="KW-0813">Transport</keyword>
<dbReference type="GO" id="GO:0016887">
    <property type="term" value="F:ATP hydrolysis activity"/>
    <property type="evidence" value="ECO:0007669"/>
    <property type="project" value="InterPro"/>
</dbReference>
<dbReference type="SUPFAM" id="SSF52540">
    <property type="entry name" value="P-loop containing nucleoside triphosphate hydrolases"/>
    <property type="match status" value="1"/>
</dbReference>
<dbReference type="PANTHER" id="PTHR46743">
    <property type="entry name" value="TEICHOIC ACIDS EXPORT ATP-BINDING PROTEIN TAGH"/>
    <property type="match status" value="1"/>
</dbReference>
<dbReference type="PANTHER" id="PTHR46743:SF2">
    <property type="entry name" value="TEICHOIC ACIDS EXPORT ATP-BINDING PROTEIN TAGH"/>
    <property type="match status" value="1"/>
</dbReference>
<comment type="similarity">
    <text evidence="1">Belongs to the ABC transporter superfamily.</text>
</comment>
<dbReference type="InterPro" id="IPR017871">
    <property type="entry name" value="ABC_transporter-like_CS"/>
</dbReference>
<comment type="caution">
    <text evidence="6">The sequence shown here is derived from an EMBL/GenBank/DDBJ whole genome shotgun (WGS) entry which is preliminary data.</text>
</comment>
<dbReference type="EC" id="3.6.3.40" evidence="6"/>
<dbReference type="GO" id="GO:0016020">
    <property type="term" value="C:membrane"/>
    <property type="evidence" value="ECO:0007669"/>
    <property type="project" value="InterPro"/>
</dbReference>
<dbReference type="RefSeq" id="WP_079441008.1">
    <property type="nucleotide sequence ID" value="NZ_MZGT01000050.1"/>
</dbReference>
<evidence type="ECO:0000256" key="4">
    <source>
        <dbReference type="ARBA" id="ARBA00022840"/>
    </source>
</evidence>
<keyword evidence="6" id="KW-0378">Hydrolase</keyword>
<dbReference type="PROSITE" id="PS00211">
    <property type="entry name" value="ABC_TRANSPORTER_1"/>
    <property type="match status" value="1"/>
</dbReference>
<dbReference type="Pfam" id="PF00005">
    <property type="entry name" value="ABC_tran"/>
    <property type="match status" value="1"/>
</dbReference>
<dbReference type="Gene3D" id="3.40.50.300">
    <property type="entry name" value="P-loop containing nucleotide triphosphate hydrolases"/>
    <property type="match status" value="1"/>
</dbReference>
<name>A0A1V4IJ50_9CLOT</name>
<evidence type="ECO:0000313" key="7">
    <source>
        <dbReference type="Proteomes" id="UP000191056"/>
    </source>
</evidence>
<dbReference type="CDD" id="cd10147">
    <property type="entry name" value="Wzt_C-like"/>
    <property type="match status" value="1"/>
</dbReference>
<dbReference type="GO" id="GO:0005524">
    <property type="term" value="F:ATP binding"/>
    <property type="evidence" value="ECO:0007669"/>
    <property type="project" value="UniProtKB-KW"/>
</dbReference>
<reference evidence="6 7" key="1">
    <citation type="submission" date="2017-03" db="EMBL/GenBank/DDBJ databases">
        <title>Genome sequence of Clostridium chromiireducens DSM 23318.</title>
        <authorList>
            <person name="Poehlein A."/>
            <person name="Daniel R."/>
        </authorList>
    </citation>
    <scope>NUCLEOTIDE SEQUENCE [LARGE SCALE GENOMIC DNA]</scope>
    <source>
        <strain evidence="6 7">DSM 23318</strain>
    </source>
</reference>
<dbReference type="InterPro" id="IPR003593">
    <property type="entry name" value="AAA+_ATPase"/>
</dbReference>
<dbReference type="InterPro" id="IPR050683">
    <property type="entry name" value="Bact_Polysacc_Export_ATP-bd"/>
</dbReference>
<keyword evidence="4 6" id="KW-0067">ATP-binding</keyword>
<dbReference type="InterPro" id="IPR029439">
    <property type="entry name" value="Wzt_C"/>
</dbReference>
<feature type="domain" description="ABC transporter" evidence="5">
    <location>
        <begin position="6"/>
        <end position="246"/>
    </location>
</feature>
<dbReference type="EMBL" id="MZGT01000050">
    <property type="protein sequence ID" value="OPJ59537.1"/>
    <property type="molecule type" value="Genomic_DNA"/>
</dbReference>
<evidence type="ECO:0000259" key="5">
    <source>
        <dbReference type="PROSITE" id="PS50893"/>
    </source>
</evidence>
<evidence type="ECO:0000256" key="1">
    <source>
        <dbReference type="ARBA" id="ARBA00005417"/>
    </source>
</evidence>
<dbReference type="OrthoDB" id="9778870at2"/>
<dbReference type="AlphaFoldDB" id="A0A1V4IJ50"/>
<dbReference type="InterPro" id="IPR003439">
    <property type="entry name" value="ABC_transporter-like_ATP-bd"/>
</dbReference>
<dbReference type="SMART" id="SM00382">
    <property type="entry name" value="AAA"/>
    <property type="match status" value="1"/>
</dbReference>
<evidence type="ECO:0000256" key="3">
    <source>
        <dbReference type="ARBA" id="ARBA00022741"/>
    </source>
</evidence>
<protein>
    <submittedName>
        <fullName evidence="6">Teichoic acids export ATP-binding protein TagH</fullName>
        <ecNumber evidence="6">3.6.3.40</ecNumber>
    </submittedName>
</protein>
<dbReference type="CDD" id="cd03220">
    <property type="entry name" value="ABC_KpsT_Wzt"/>
    <property type="match status" value="1"/>
</dbReference>
<gene>
    <name evidence="6" type="primary">tagH</name>
    <name evidence="6" type="ORF">CLCHR_34200</name>
</gene>
<dbReference type="Gene3D" id="2.70.50.60">
    <property type="entry name" value="abc- transporter (atp binding component) like domain"/>
    <property type="match status" value="1"/>
</dbReference>
<dbReference type="PROSITE" id="PS50893">
    <property type="entry name" value="ABC_TRANSPORTER_2"/>
    <property type="match status" value="1"/>
</dbReference>
<dbReference type="InterPro" id="IPR027417">
    <property type="entry name" value="P-loop_NTPase"/>
</dbReference>
<evidence type="ECO:0000313" key="6">
    <source>
        <dbReference type="EMBL" id="OPJ59537.1"/>
    </source>
</evidence>
<dbReference type="Proteomes" id="UP000191056">
    <property type="component" value="Unassembled WGS sequence"/>
</dbReference>
<keyword evidence="3" id="KW-0547">Nucleotide-binding</keyword>
<keyword evidence="7" id="KW-1185">Reference proteome</keyword>
<evidence type="ECO:0000256" key="2">
    <source>
        <dbReference type="ARBA" id="ARBA00022448"/>
    </source>
</evidence>
<dbReference type="STRING" id="225345.CLCHR_34200"/>
<dbReference type="InterPro" id="IPR015860">
    <property type="entry name" value="ABC_transpr_TagH-like"/>
</dbReference>
<dbReference type="GO" id="GO:0140359">
    <property type="term" value="F:ABC-type transporter activity"/>
    <property type="evidence" value="ECO:0007669"/>
    <property type="project" value="InterPro"/>
</dbReference>
<dbReference type="Pfam" id="PF14524">
    <property type="entry name" value="Wzt_C"/>
    <property type="match status" value="1"/>
</dbReference>